<dbReference type="EMBL" id="MU839833">
    <property type="protein sequence ID" value="KAK1755482.1"/>
    <property type="molecule type" value="Genomic_DNA"/>
</dbReference>
<feature type="region of interest" description="Disordered" evidence="1">
    <location>
        <begin position="81"/>
        <end position="100"/>
    </location>
</feature>
<evidence type="ECO:0000313" key="3">
    <source>
        <dbReference type="Proteomes" id="UP001239445"/>
    </source>
</evidence>
<keyword evidence="3" id="KW-1185">Reference proteome</keyword>
<feature type="compositionally biased region" description="Basic and acidic residues" evidence="1">
    <location>
        <begin position="276"/>
        <end position="286"/>
    </location>
</feature>
<dbReference type="Proteomes" id="UP001239445">
    <property type="component" value="Unassembled WGS sequence"/>
</dbReference>
<protein>
    <submittedName>
        <fullName evidence="2">Uncharacterized protein</fullName>
    </submittedName>
</protein>
<evidence type="ECO:0000313" key="2">
    <source>
        <dbReference type="EMBL" id="KAK1755482.1"/>
    </source>
</evidence>
<comment type="caution">
    <text evidence="2">The sequence shown here is derived from an EMBL/GenBank/DDBJ whole genome shotgun (WGS) entry which is preliminary data.</text>
</comment>
<accession>A0AAJ0BES7</accession>
<feature type="compositionally biased region" description="Acidic residues" evidence="1">
    <location>
        <begin position="289"/>
        <end position="302"/>
    </location>
</feature>
<sequence length="771" mass="86509">MALAKGKGASVEVAARTETPLRSLSSDLFLVAKKPTLSDTSADTDTSAPTTMTSACSSEPCPPTSSEFASESIATERQVTVADDYANSRPIPDHKKGARVFPDAGNSISREHRERFPVIQELFRRNIQQTPKLCDSMESITYELRICGLSKADASPSILVFCPVKLRKRLKSLLSKDRLKTQYCPERDEVRHLPRFNLYFWAQTMELLWTAVVKYGELLGHSDSPYSNPVIPETLCGTQVVFDHDEHRCSTLACTLFINGIGYGLTTAHVLPPEALESKEDTRENTEQVVEDGDTEDESEDEYAIPADDSLGDSLSHPVHCGDISSRSGHDDSHEATLLPGTIKCRVHLPPSTADWQAKYANLDWALLEIWNPSFWCPNTYTHPDSGVPVRISGTASEIAADRAVHIITSGGPPKTGLLRSIPAYSSGNKKSRSAKLWTVTVLGGREKTLERGSSGSLVVDAATSEMYGQVIARSPLGDLYIVSLPDIIEQIQKAFTTTATVELDAEVAIKGFEKASATQSIISPVASSLFNLESAWGLSHRTHLTADTEVSRIPTQDSELKLIREQFEKIKSLEEENAKLKRDLDDSKSQQGSQRVIIEQGALEREKLQRDLDEEKQAREKQTGLLEMLEQDMAFLKDKEIDIDAQKHWDLRRTIFRLEAEGETLKARIRELVRQIREATDDRVFSLREEVSEWRRRYEDTERRLRRLRENLDDHIEANQRLTRENEILRRNSTPKRGISAGASRTPDRTRDGVLPERPMQRRTVEDDFL</sequence>
<feature type="region of interest" description="Disordered" evidence="1">
    <location>
        <begin position="38"/>
        <end position="73"/>
    </location>
</feature>
<feature type="region of interest" description="Disordered" evidence="1">
    <location>
        <begin position="727"/>
        <end position="771"/>
    </location>
</feature>
<proteinExistence type="predicted"/>
<feature type="region of interest" description="Disordered" evidence="1">
    <location>
        <begin position="274"/>
        <end position="302"/>
    </location>
</feature>
<evidence type="ECO:0000256" key="1">
    <source>
        <dbReference type="SAM" id="MobiDB-lite"/>
    </source>
</evidence>
<name>A0AAJ0BES7_9PEZI</name>
<gene>
    <name evidence="2" type="ORF">QBC47DRAFT_190108</name>
</gene>
<dbReference type="AlphaFoldDB" id="A0AAJ0BES7"/>
<feature type="compositionally biased region" description="Low complexity" evidence="1">
    <location>
        <begin position="38"/>
        <end position="67"/>
    </location>
</feature>
<organism evidence="2 3">
    <name type="scientific">Echria macrotheca</name>
    <dbReference type="NCBI Taxonomy" id="438768"/>
    <lineage>
        <taxon>Eukaryota</taxon>
        <taxon>Fungi</taxon>
        <taxon>Dikarya</taxon>
        <taxon>Ascomycota</taxon>
        <taxon>Pezizomycotina</taxon>
        <taxon>Sordariomycetes</taxon>
        <taxon>Sordariomycetidae</taxon>
        <taxon>Sordariales</taxon>
        <taxon>Schizotheciaceae</taxon>
        <taxon>Echria</taxon>
    </lineage>
</organism>
<feature type="compositionally biased region" description="Basic and acidic residues" evidence="1">
    <location>
        <begin position="747"/>
        <end position="771"/>
    </location>
</feature>
<reference evidence="2" key="1">
    <citation type="submission" date="2023-06" db="EMBL/GenBank/DDBJ databases">
        <title>Genome-scale phylogeny and comparative genomics of the fungal order Sordariales.</title>
        <authorList>
            <consortium name="Lawrence Berkeley National Laboratory"/>
            <person name="Hensen N."/>
            <person name="Bonometti L."/>
            <person name="Westerberg I."/>
            <person name="Brannstrom I.O."/>
            <person name="Guillou S."/>
            <person name="Cros-Aarteil S."/>
            <person name="Calhoun S."/>
            <person name="Haridas S."/>
            <person name="Kuo A."/>
            <person name="Mondo S."/>
            <person name="Pangilinan J."/>
            <person name="Riley R."/>
            <person name="Labutti K."/>
            <person name="Andreopoulos B."/>
            <person name="Lipzen A."/>
            <person name="Chen C."/>
            <person name="Yanf M."/>
            <person name="Daum C."/>
            <person name="Ng V."/>
            <person name="Clum A."/>
            <person name="Steindorff A."/>
            <person name="Ohm R."/>
            <person name="Martin F."/>
            <person name="Silar P."/>
            <person name="Natvig D."/>
            <person name="Lalanne C."/>
            <person name="Gautier V."/>
            <person name="Ament-Velasquez S.L."/>
            <person name="Kruys A."/>
            <person name="Hutchinson M.I."/>
            <person name="Powell A.J."/>
            <person name="Barry K."/>
            <person name="Miller A.N."/>
            <person name="Grigoriev I.V."/>
            <person name="Debuchy R."/>
            <person name="Gladieux P."/>
            <person name="Thoren M.H."/>
            <person name="Johannesson H."/>
        </authorList>
    </citation>
    <scope>NUCLEOTIDE SEQUENCE</scope>
    <source>
        <strain evidence="2">PSN4</strain>
    </source>
</reference>